<dbReference type="AlphaFoldDB" id="A0A6J6DZF8"/>
<dbReference type="GO" id="GO:0005524">
    <property type="term" value="F:ATP binding"/>
    <property type="evidence" value="ECO:0007669"/>
    <property type="project" value="InterPro"/>
</dbReference>
<feature type="domain" description="ArsA/GET3 Anion-transporting ATPase-like" evidence="1">
    <location>
        <begin position="11"/>
        <end position="164"/>
    </location>
</feature>
<name>A0A6J6DZF8_9ZZZZ</name>
<sequence>MDPARFFAASRVLIVAGKGGVGKSTMSAALARTAARAGMSTMLVRLTPGGPISRLFAAPELTGLEQTLHAGGGPSGDADVRGRLVTPDEALAEYLADHGLARITRRLMSTGAIDVVTTAAPGIRDLLVLGRVKAFEASRTADLIVLDAPAAGHAVSFLQSPTGLRGAVGAGPIATQADDVLEMLADPERCRVMLVTLAEETPVNEVIETAFALEEEIGVALGPVIVNGLVPVPEGLADDFDARIAASTAKISATEIANLRDAAAFRLQWAARQNEQVTRLSQSLPLAQLHTPYVFTTEPGPPELETLSNALSIGIDALSEDDA</sequence>
<proteinExistence type="predicted"/>
<evidence type="ECO:0000313" key="2">
    <source>
        <dbReference type="EMBL" id="CAB4569482.1"/>
    </source>
</evidence>
<dbReference type="EMBL" id="CAEZVV010000086">
    <property type="protein sequence ID" value="CAB4650353.1"/>
    <property type="molecule type" value="Genomic_DNA"/>
</dbReference>
<evidence type="ECO:0000313" key="3">
    <source>
        <dbReference type="EMBL" id="CAB4650353.1"/>
    </source>
</evidence>
<protein>
    <submittedName>
        <fullName evidence="2">Unannotated protein</fullName>
    </submittedName>
</protein>
<dbReference type="PANTHER" id="PTHR10803">
    <property type="entry name" value="ARSENICAL PUMP-DRIVING ATPASE ARSENITE-TRANSLOCATING ATPASE"/>
    <property type="match status" value="1"/>
</dbReference>
<dbReference type="EMBL" id="CAEZTR010000016">
    <property type="protein sequence ID" value="CAB4569482.1"/>
    <property type="molecule type" value="Genomic_DNA"/>
</dbReference>
<reference evidence="2" key="1">
    <citation type="submission" date="2020-05" db="EMBL/GenBank/DDBJ databases">
        <authorList>
            <person name="Chiriac C."/>
            <person name="Salcher M."/>
            <person name="Ghai R."/>
            <person name="Kavagutti S V."/>
        </authorList>
    </citation>
    <scope>NUCLEOTIDE SEQUENCE</scope>
</reference>
<dbReference type="GO" id="GO:0016887">
    <property type="term" value="F:ATP hydrolysis activity"/>
    <property type="evidence" value="ECO:0007669"/>
    <property type="project" value="InterPro"/>
</dbReference>
<dbReference type="InterPro" id="IPR027417">
    <property type="entry name" value="P-loop_NTPase"/>
</dbReference>
<evidence type="ECO:0000259" key="1">
    <source>
        <dbReference type="Pfam" id="PF02374"/>
    </source>
</evidence>
<dbReference type="Pfam" id="PF02374">
    <property type="entry name" value="ArsA_ATPase"/>
    <property type="match status" value="1"/>
</dbReference>
<organism evidence="2">
    <name type="scientific">freshwater metagenome</name>
    <dbReference type="NCBI Taxonomy" id="449393"/>
    <lineage>
        <taxon>unclassified sequences</taxon>
        <taxon>metagenomes</taxon>
        <taxon>ecological metagenomes</taxon>
    </lineage>
</organism>
<dbReference type="PANTHER" id="PTHR10803:SF31">
    <property type="entry name" value="ATPASE RV3679-RELATED"/>
    <property type="match status" value="1"/>
</dbReference>
<accession>A0A6J6DZF8</accession>
<dbReference type="InterPro" id="IPR016300">
    <property type="entry name" value="ATPase_ArsA/GET3"/>
</dbReference>
<gene>
    <name evidence="2" type="ORF">UFOPK1711_00412</name>
    <name evidence="3" type="ORF">UFOPK2143_01237</name>
</gene>
<dbReference type="Gene3D" id="3.40.50.300">
    <property type="entry name" value="P-loop containing nucleotide triphosphate hydrolases"/>
    <property type="match status" value="1"/>
</dbReference>
<dbReference type="SUPFAM" id="SSF52540">
    <property type="entry name" value="P-loop containing nucleoside triphosphate hydrolases"/>
    <property type="match status" value="1"/>
</dbReference>
<dbReference type="InterPro" id="IPR025723">
    <property type="entry name" value="ArsA/GET3_ATPase-like"/>
</dbReference>